<evidence type="ECO:0000256" key="8">
    <source>
        <dbReference type="ARBA" id="ARBA00023143"/>
    </source>
</evidence>
<dbReference type="Pfam" id="PF01311">
    <property type="entry name" value="Bac_export_1"/>
    <property type="match status" value="1"/>
</dbReference>
<dbReference type="GO" id="GO:0006605">
    <property type="term" value="P:protein targeting"/>
    <property type="evidence" value="ECO:0007669"/>
    <property type="project" value="UniProtKB-UniRule"/>
</dbReference>
<feature type="transmembrane region" description="Helical" evidence="10">
    <location>
        <begin position="125"/>
        <end position="148"/>
    </location>
</feature>
<keyword evidence="4 10" id="KW-1003">Cell membrane</keyword>
<dbReference type="EMBL" id="SOBT01000011">
    <property type="protein sequence ID" value="TDU25805.1"/>
    <property type="molecule type" value="Genomic_DNA"/>
</dbReference>
<evidence type="ECO:0000256" key="10">
    <source>
        <dbReference type="RuleBase" id="RU362071"/>
    </source>
</evidence>
<evidence type="ECO:0000256" key="4">
    <source>
        <dbReference type="ARBA" id="ARBA00022475"/>
    </source>
</evidence>
<dbReference type="NCBIfam" id="TIGR01400">
    <property type="entry name" value="fliR"/>
    <property type="match status" value="1"/>
</dbReference>
<dbReference type="PANTHER" id="PTHR30065:SF8">
    <property type="entry name" value="FLAGELLAR BIOSYNTHETIC PROTEIN FLIR"/>
    <property type="match status" value="1"/>
</dbReference>
<keyword evidence="11" id="KW-0282">Flagellum</keyword>
<dbReference type="PRINTS" id="PR00953">
    <property type="entry name" value="TYPE3IMRPROT"/>
</dbReference>
<feature type="transmembrane region" description="Helical" evidence="10">
    <location>
        <begin position="46"/>
        <end position="73"/>
    </location>
</feature>
<evidence type="ECO:0000313" key="11">
    <source>
        <dbReference type="EMBL" id="TDU25805.1"/>
    </source>
</evidence>
<dbReference type="GO" id="GO:0009425">
    <property type="term" value="C:bacterial-type flagellum basal body"/>
    <property type="evidence" value="ECO:0007669"/>
    <property type="project" value="UniProtKB-SubCell"/>
</dbReference>
<dbReference type="AlphaFoldDB" id="A0A4R7NX36"/>
<dbReference type="GO" id="GO:0005886">
    <property type="term" value="C:plasma membrane"/>
    <property type="evidence" value="ECO:0007669"/>
    <property type="project" value="UniProtKB-SubCell"/>
</dbReference>
<evidence type="ECO:0000256" key="5">
    <source>
        <dbReference type="ARBA" id="ARBA00022692"/>
    </source>
</evidence>
<keyword evidence="6 10" id="KW-1133">Transmembrane helix</keyword>
<dbReference type="InterPro" id="IPR006303">
    <property type="entry name" value="FliR"/>
</dbReference>
<accession>A0A4R7NX36</accession>
<dbReference type="InterPro" id="IPR002010">
    <property type="entry name" value="T3SS_IM_R"/>
</dbReference>
<keyword evidence="5 10" id="KW-0812">Transmembrane</keyword>
<evidence type="ECO:0000256" key="6">
    <source>
        <dbReference type="ARBA" id="ARBA00022989"/>
    </source>
</evidence>
<evidence type="ECO:0000256" key="7">
    <source>
        <dbReference type="ARBA" id="ARBA00023136"/>
    </source>
</evidence>
<protein>
    <recommendedName>
        <fullName evidence="3 9">Flagellar biosynthetic protein FliR</fullName>
    </recommendedName>
</protein>
<dbReference type="RefSeq" id="WP_133883392.1">
    <property type="nucleotide sequence ID" value="NZ_MWIN01000013.1"/>
</dbReference>
<dbReference type="GO" id="GO:0044780">
    <property type="term" value="P:bacterial-type flagellum assembly"/>
    <property type="evidence" value="ECO:0007669"/>
    <property type="project" value="UniProtKB-UniRule"/>
</dbReference>
<keyword evidence="7 10" id="KW-0472">Membrane</keyword>
<evidence type="ECO:0000256" key="9">
    <source>
        <dbReference type="NCBIfam" id="TIGR01400"/>
    </source>
</evidence>
<keyword evidence="12" id="KW-1185">Reference proteome</keyword>
<keyword evidence="11" id="KW-0966">Cell projection</keyword>
<name>A0A4R7NX36_9GAMM</name>
<sequence>MIELPVDELLASLQTGLLVLARIASMLMLAPVFGERGVPQTVRLMLVLPLTVLVLPLVPVADALTMFSAAWVWAMAQQVLIGISMGLTLRLVFEAFALAGELIANSMGLGFAQLADPVRGVNTPIVGQFLIIVASLLFVATGAHLTLIEGLVGSFRDRPVAQTALDWASVRLMLDWAGSLFAGGVQLALPVLAAMLAVNLAIGVLGRSAPTINLMAVGFPLTLVLGLLMLRWLLPGLAELLTQWLDAAWPMLEQLPGGV</sequence>
<comment type="caution">
    <text evidence="11">The sequence shown here is derived from an EMBL/GenBank/DDBJ whole genome shotgun (WGS) entry which is preliminary data.</text>
</comment>
<evidence type="ECO:0000256" key="2">
    <source>
        <dbReference type="ARBA" id="ARBA00009772"/>
    </source>
</evidence>
<evidence type="ECO:0000256" key="3">
    <source>
        <dbReference type="ARBA" id="ARBA00021717"/>
    </source>
</evidence>
<reference evidence="11 12" key="1">
    <citation type="submission" date="2019-03" db="EMBL/GenBank/DDBJ databases">
        <title>Genomic Encyclopedia of Type Strains, Phase IV (KMG-IV): sequencing the most valuable type-strain genomes for metagenomic binning, comparative biology and taxonomic classification.</title>
        <authorList>
            <person name="Goeker M."/>
        </authorList>
    </citation>
    <scope>NUCLEOTIDE SEQUENCE [LARGE SCALE GENOMIC DNA]</scope>
    <source>
        <strain evidence="11 12">DSM 26377</strain>
    </source>
</reference>
<comment type="function">
    <text evidence="1 10">Role in flagellar biosynthesis.</text>
</comment>
<dbReference type="OrthoDB" id="9797790at2"/>
<comment type="subcellular location">
    <subcellularLocation>
        <location evidence="10">Cell membrane</location>
        <topology evidence="10">Multi-pass membrane protein</topology>
    </subcellularLocation>
    <subcellularLocation>
        <location evidence="10">Bacterial flagellum basal body</location>
    </subcellularLocation>
</comment>
<keyword evidence="11" id="KW-0969">Cilium</keyword>
<organism evidence="11 12">
    <name type="scientific">Panacagrimonas perspica</name>
    <dbReference type="NCBI Taxonomy" id="381431"/>
    <lineage>
        <taxon>Bacteria</taxon>
        <taxon>Pseudomonadati</taxon>
        <taxon>Pseudomonadota</taxon>
        <taxon>Gammaproteobacteria</taxon>
        <taxon>Nevskiales</taxon>
        <taxon>Nevskiaceae</taxon>
        <taxon>Panacagrimonas</taxon>
    </lineage>
</organism>
<comment type="similarity">
    <text evidence="2 10">Belongs to the FliR/MopE/SpaR family.</text>
</comment>
<dbReference type="Proteomes" id="UP000295341">
    <property type="component" value="Unassembled WGS sequence"/>
</dbReference>
<keyword evidence="8 10" id="KW-0975">Bacterial flagellum</keyword>
<evidence type="ECO:0000256" key="1">
    <source>
        <dbReference type="ARBA" id="ARBA00002578"/>
    </source>
</evidence>
<gene>
    <name evidence="11" type="ORF">DFR24_4250</name>
</gene>
<feature type="transmembrane region" description="Helical" evidence="10">
    <location>
        <begin position="12"/>
        <end position="34"/>
    </location>
</feature>
<dbReference type="PANTHER" id="PTHR30065">
    <property type="entry name" value="FLAGELLAR BIOSYNTHETIC PROTEIN FLIR"/>
    <property type="match status" value="1"/>
</dbReference>
<feature type="transmembrane region" description="Helical" evidence="10">
    <location>
        <begin position="79"/>
        <end position="104"/>
    </location>
</feature>
<feature type="transmembrane region" description="Helical" evidence="10">
    <location>
        <begin position="176"/>
        <end position="202"/>
    </location>
</feature>
<proteinExistence type="inferred from homology"/>
<evidence type="ECO:0000313" key="12">
    <source>
        <dbReference type="Proteomes" id="UP000295341"/>
    </source>
</evidence>
<feature type="transmembrane region" description="Helical" evidence="10">
    <location>
        <begin position="214"/>
        <end position="234"/>
    </location>
</feature>